<evidence type="ECO:0000313" key="2">
    <source>
        <dbReference type="Proteomes" id="UP001221757"/>
    </source>
</evidence>
<dbReference type="EMBL" id="JARKIE010000008">
    <property type="protein sequence ID" value="KAJ7705534.1"/>
    <property type="molecule type" value="Genomic_DNA"/>
</dbReference>
<accession>A0AAD7GUE8</accession>
<protein>
    <submittedName>
        <fullName evidence="1">Uncharacterized protein</fullName>
    </submittedName>
</protein>
<gene>
    <name evidence="1" type="ORF">B0H17DRAFT_1126343</name>
</gene>
<proteinExistence type="predicted"/>
<evidence type="ECO:0000313" key="1">
    <source>
        <dbReference type="EMBL" id="KAJ7705534.1"/>
    </source>
</evidence>
<reference evidence="1" key="1">
    <citation type="submission" date="2023-03" db="EMBL/GenBank/DDBJ databases">
        <title>Massive genome expansion in bonnet fungi (Mycena s.s.) driven by repeated elements and novel gene families across ecological guilds.</title>
        <authorList>
            <consortium name="Lawrence Berkeley National Laboratory"/>
            <person name="Harder C.B."/>
            <person name="Miyauchi S."/>
            <person name="Viragh M."/>
            <person name="Kuo A."/>
            <person name="Thoen E."/>
            <person name="Andreopoulos B."/>
            <person name="Lu D."/>
            <person name="Skrede I."/>
            <person name="Drula E."/>
            <person name="Henrissat B."/>
            <person name="Morin E."/>
            <person name="Kohler A."/>
            <person name="Barry K."/>
            <person name="LaButti K."/>
            <person name="Morin E."/>
            <person name="Salamov A."/>
            <person name="Lipzen A."/>
            <person name="Mereny Z."/>
            <person name="Hegedus B."/>
            <person name="Baldrian P."/>
            <person name="Stursova M."/>
            <person name="Weitz H."/>
            <person name="Taylor A."/>
            <person name="Grigoriev I.V."/>
            <person name="Nagy L.G."/>
            <person name="Martin F."/>
            <person name="Kauserud H."/>
        </authorList>
    </citation>
    <scope>NUCLEOTIDE SEQUENCE</scope>
    <source>
        <strain evidence="1">CBHHK067</strain>
    </source>
</reference>
<sequence length="151" mass="15671">MPCQVCSVGAASAAGLPLLQVPTPLPPVWERTNGSHSVLVQQCLAMPPSLTAGTGVGVFKAPGSSTHDSCILMEASESQSLICAGSSKPPKLDRGSISGSGGKDYKLFCWSRVSTPAHESITLTTKLPPTHLSLKSFLVESTSKKKPAGIR</sequence>
<keyword evidence="2" id="KW-1185">Reference proteome</keyword>
<dbReference type="AlphaFoldDB" id="A0AAD7GUE8"/>
<comment type="caution">
    <text evidence="1">The sequence shown here is derived from an EMBL/GenBank/DDBJ whole genome shotgun (WGS) entry which is preliminary data.</text>
</comment>
<name>A0AAD7GUE8_MYCRO</name>
<dbReference type="Proteomes" id="UP001221757">
    <property type="component" value="Unassembled WGS sequence"/>
</dbReference>
<organism evidence="1 2">
    <name type="scientific">Mycena rosella</name>
    <name type="common">Pink bonnet</name>
    <name type="synonym">Agaricus rosellus</name>
    <dbReference type="NCBI Taxonomy" id="1033263"/>
    <lineage>
        <taxon>Eukaryota</taxon>
        <taxon>Fungi</taxon>
        <taxon>Dikarya</taxon>
        <taxon>Basidiomycota</taxon>
        <taxon>Agaricomycotina</taxon>
        <taxon>Agaricomycetes</taxon>
        <taxon>Agaricomycetidae</taxon>
        <taxon>Agaricales</taxon>
        <taxon>Marasmiineae</taxon>
        <taxon>Mycenaceae</taxon>
        <taxon>Mycena</taxon>
    </lineage>
</organism>